<name>A0ABW2PW05_9BACL</name>
<evidence type="ECO:0000313" key="6">
    <source>
        <dbReference type="EMBL" id="MFC7392830.1"/>
    </source>
</evidence>
<protein>
    <submittedName>
        <fullName evidence="6">Sugar-binding transcriptional regulator</fullName>
    </submittedName>
</protein>
<keyword evidence="4" id="KW-0804">Transcription</keyword>
<dbReference type="InterPro" id="IPR007324">
    <property type="entry name" value="Sugar-bd_dom_put"/>
</dbReference>
<evidence type="ECO:0000256" key="3">
    <source>
        <dbReference type="ARBA" id="ARBA00023125"/>
    </source>
</evidence>
<comment type="similarity">
    <text evidence="1">Belongs to the SorC transcriptional regulatory family.</text>
</comment>
<dbReference type="SUPFAM" id="SSF46785">
    <property type="entry name" value="Winged helix' DNA-binding domain"/>
    <property type="match status" value="1"/>
</dbReference>
<dbReference type="RefSeq" id="WP_380965238.1">
    <property type="nucleotide sequence ID" value="NZ_JBHTCO010000005.1"/>
</dbReference>
<dbReference type="Pfam" id="PF13545">
    <property type="entry name" value="HTH_Crp_2"/>
    <property type="match status" value="1"/>
</dbReference>
<dbReference type="Pfam" id="PF04198">
    <property type="entry name" value="Sugar-bind"/>
    <property type="match status" value="1"/>
</dbReference>
<evidence type="ECO:0000256" key="4">
    <source>
        <dbReference type="ARBA" id="ARBA00023163"/>
    </source>
</evidence>
<comment type="caution">
    <text evidence="6">The sequence shown here is derived from an EMBL/GenBank/DDBJ whole genome shotgun (WGS) entry which is preliminary data.</text>
</comment>
<dbReference type="Proteomes" id="UP001596505">
    <property type="component" value="Unassembled WGS sequence"/>
</dbReference>
<dbReference type="SUPFAM" id="SSF100950">
    <property type="entry name" value="NagB/RpiA/CoA transferase-like"/>
    <property type="match status" value="1"/>
</dbReference>
<dbReference type="InterPro" id="IPR012318">
    <property type="entry name" value="HTH_CRP"/>
</dbReference>
<dbReference type="EMBL" id="JBHTCO010000005">
    <property type="protein sequence ID" value="MFC7392830.1"/>
    <property type="molecule type" value="Genomic_DNA"/>
</dbReference>
<evidence type="ECO:0000256" key="1">
    <source>
        <dbReference type="ARBA" id="ARBA00010466"/>
    </source>
</evidence>
<dbReference type="InterPro" id="IPR037171">
    <property type="entry name" value="NagB/RpiA_transferase-like"/>
</dbReference>
<accession>A0ABW2PW05</accession>
<dbReference type="Gene3D" id="1.10.10.60">
    <property type="entry name" value="Homeodomain-like"/>
    <property type="match status" value="1"/>
</dbReference>
<proteinExistence type="inferred from homology"/>
<dbReference type="InterPro" id="IPR051054">
    <property type="entry name" value="SorC_transcr_regulators"/>
</dbReference>
<dbReference type="PANTHER" id="PTHR34294">
    <property type="entry name" value="TRANSCRIPTIONAL REGULATOR-RELATED"/>
    <property type="match status" value="1"/>
</dbReference>
<keyword evidence="3" id="KW-0238">DNA-binding</keyword>
<evidence type="ECO:0000256" key="2">
    <source>
        <dbReference type="ARBA" id="ARBA00023015"/>
    </source>
</evidence>
<sequence length="315" mass="35065">MGQDKLSNIIEAAKLYYQLDYNQQEIAKKLGVSRPTVSRFLQQAKEQGIVRIEIVDPSESLEKIALELERRFHLKKVLIAPVSEYEDHAVKQSIGKLAAKYLYETVKDNDVIGVTWGTTVYHIAKELKHKPVKSVKVVQLKGGVSHSEINTYASEVVDLFGKAYDTVPHYLPLPAIVDHPVVKKTIEADQHIHKLLEMGKNANIAVFTVGGIVSDSLLFRLGYLSEEDLQVINSCAVGDICSRFFDREGHICSESLNNRTIGIELNHLKKKEQSVLAAGGMKKIDAIHAAIKGGYANVLATDQFTAKFLLDKEND</sequence>
<dbReference type="PANTHER" id="PTHR34294:SF1">
    <property type="entry name" value="TRANSCRIPTIONAL REGULATOR LSRR"/>
    <property type="match status" value="1"/>
</dbReference>
<dbReference type="InterPro" id="IPR036390">
    <property type="entry name" value="WH_DNA-bd_sf"/>
</dbReference>
<evidence type="ECO:0000313" key="7">
    <source>
        <dbReference type="Proteomes" id="UP001596505"/>
    </source>
</evidence>
<keyword evidence="7" id="KW-1185">Reference proteome</keyword>
<evidence type="ECO:0000259" key="5">
    <source>
        <dbReference type="PROSITE" id="PS51063"/>
    </source>
</evidence>
<keyword evidence="2" id="KW-0805">Transcription regulation</keyword>
<dbReference type="Gene3D" id="3.40.50.1360">
    <property type="match status" value="1"/>
</dbReference>
<reference evidence="7" key="1">
    <citation type="journal article" date="2019" name="Int. J. Syst. Evol. Microbiol.">
        <title>The Global Catalogue of Microorganisms (GCM) 10K type strain sequencing project: providing services to taxonomists for standard genome sequencing and annotation.</title>
        <authorList>
            <consortium name="The Broad Institute Genomics Platform"/>
            <consortium name="The Broad Institute Genome Sequencing Center for Infectious Disease"/>
            <person name="Wu L."/>
            <person name="Ma J."/>
        </authorList>
    </citation>
    <scope>NUCLEOTIDE SEQUENCE [LARGE SCALE GENOMIC DNA]</scope>
    <source>
        <strain evidence="7">CGMCC 1.16305</strain>
    </source>
</reference>
<dbReference type="PROSITE" id="PS51063">
    <property type="entry name" value="HTH_CRP_2"/>
    <property type="match status" value="1"/>
</dbReference>
<gene>
    <name evidence="6" type="ORF">ACFQRG_07495</name>
</gene>
<organism evidence="6 7">
    <name type="scientific">Scopulibacillus cellulosilyticus</name>
    <dbReference type="NCBI Taxonomy" id="2665665"/>
    <lineage>
        <taxon>Bacteria</taxon>
        <taxon>Bacillati</taxon>
        <taxon>Bacillota</taxon>
        <taxon>Bacilli</taxon>
        <taxon>Bacillales</taxon>
        <taxon>Sporolactobacillaceae</taxon>
        <taxon>Scopulibacillus</taxon>
    </lineage>
</organism>
<feature type="domain" description="HTH crp-type" evidence="5">
    <location>
        <begin position="1"/>
        <end position="58"/>
    </location>
</feature>